<sequence length="947" mass="107888">MRIFLMFALIVFALGSLAQDSERSSFAKQIIDSEALSNWATFDHPLLVSPDGNYFTYIIKFGTKRNKFIIQSTRGSWRRELAGSITGDFSMNSKQFIFLKNDTLYLLLLGSDKLDTIPGVQSFSQGETGQWLAYRMKGEEHELILYNLVTGNKQRFVSVEDYSLDVKGEQLLLKVRAKKDGKASSSLQWVELADGKVVTIWCSQRDCMGNADISGYSLDEHRLQVAFIVEENMNGGLVHTLWYYKKGMEKALRKATHETDGMQSEFSICPSSPRFSKDGQYIFFELEARADRRKPNAMLASVDVWNYKDSIVQSKQLVNPGPRLFAAVIGIDKNLVVRLIAEGERVLTTDTWGDFVVIVNEAGDGDRWWLHPLPLYSLVSMKDGRRIIIPTKTPQGDFWICPNGHYLVYFDINTYFSCDLLTGKIVNLSRGANVGFNLQPTGFPKDLISHAVGIGKWYKDSTVLIYDNYDIWRMDLTGKRAPINVTKGYGRKHQIQFRLMSGQLDRLMDNEERLLLAAFDTRNKYSGFFSCRPDGSASPDSLVMGPWVFGGGVDLSMVFDGIRILNKALDANVWIVSRESTSEAINLFLTRDFKTFTPLTNFSPQHSYNWLTAELVNWRQLDGTFCQGILYKPENFNPRKKYPVIFNYYEQLSHRLYQFPRPMYSTDANINIPWFVSRGYLIFTPDIHYQWASKFSKDVVNAKDAYNAVVSAAKHLSTLSFVDSQRMGIAGHSWGGSETNYLVTHTHLFAAALQGSGGSSDLISRSLSVVGIDAGMDKLYEKSIGFTIWQRPDLWIKNSPIFSADQVTSPLLILHCKDDIGWPQSMELFLSLRRQEKPAWLLQYDHGGHSLYPGKDQEDFTMRAMQFFDHYLKKKPAPIWMTKGIPARLKQIENGYDLDTVEYCSKDCEVCKIWNKQYTKHPQMSIKPAVEPHLAADSIQKNKLIIK</sequence>
<dbReference type="GO" id="GO:0006508">
    <property type="term" value="P:proteolysis"/>
    <property type="evidence" value="ECO:0007669"/>
    <property type="project" value="InterPro"/>
</dbReference>
<proteinExistence type="predicted"/>
<dbReference type="GO" id="GO:0004252">
    <property type="term" value="F:serine-type endopeptidase activity"/>
    <property type="evidence" value="ECO:0007669"/>
    <property type="project" value="TreeGrafter"/>
</dbReference>
<dbReference type="SUPFAM" id="SSF82171">
    <property type="entry name" value="DPP6 N-terminal domain-like"/>
    <property type="match status" value="1"/>
</dbReference>
<feature type="signal peptide" evidence="2">
    <location>
        <begin position="1"/>
        <end position="18"/>
    </location>
</feature>
<evidence type="ECO:0000259" key="3">
    <source>
        <dbReference type="Pfam" id="PF00326"/>
    </source>
</evidence>
<dbReference type="STRING" id="1703345.A3860_17060"/>
<protein>
    <recommendedName>
        <fullName evidence="3">Peptidase S9 prolyl oligopeptidase catalytic domain-containing protein</fullName>
    </recommendedName>
</protein>
<dbReference type="OrthoDB" id="9812921at2"/>
<accession>A0A1V9G4J2</accession>
<dbReference type="InterPro" id="IPR001375">
    <property type="entry name" value="Peptidase_S9_cat"/>
</dbReference>
<evidence type="ECO:0000256" key="1">
    <source>
        <dbReference type="ARBA" id="ARBA00022801"/>
    </source>
</evidence>
<dbReference type="Pfam" id="PF00326">
    <property type="entry name" value="Peptidase_S9"/>
    <property type="match status" value="1"/>
</dbReference>
<comment type="caution">
    <text evidence="4">The sequence shown here is derived from an EMBL/GenBank/DDBJ whole genome shotgun (WGS) entry which is preliminary data.</text>
</comment>
<evidence type="ECO:0000256" key="2">
    <source>
        <dbReference type="SAM" id="SignalP"/>
    </source>
</evidence>
<dbReference type="Gene3D" id="3.40.50.1820">
    <property type="entry name" value="alpha/beta hydrolase"/>
    <property type="match status" value="1"/>
</dbReference>
<gene>
    <name evidence="4" type="ORF">A3860_17060</name>
</gene>
<feature type="chain" id="PRO_5012122100" description="Peptidase S9 prolyl oligopeptidase catalytic domain-containing protein" evidence="2">
    <location>
        <begin position="19"/>
        <end position="947"/>
    </location>
</feature>
<dbReference type="PANTHER" id="PTHR42776">
    <property type="entry name" value="SERINE PEPTIDASE S9 FAMILY MEMBER"/>
    <property type="match status" value="1"/>
</dbReference>
<keyword evidence="2" id="KW-0732">Signal</keyword>
<reference evidence="4 5" key="1">
    <citation type="submission" date="2016-03" db="EMBL/GenBank/DDBJ databases">
        <title>Niastella vici sp. nov., isolated from farmland soil.</title>
        <authorList>
            <person name="Chen L."/>
            <person name="Wang D."/>
            <person name="Yang S."/>
            <person name="Wang G."/>
        </authorList>
    </citation>
    <scope>NUCLEOTIDE SEQUENCE [LARGE SCALE GENOMIC DNA]</scope>
    <source>
        <strain evidence="4 5">DJ57</strain>
    </source>
</reference>
<evidence type="ECO:0000313" key="5">
    <source>
        <dbReference type="Proteomes" id="UP000192796"/>
    </source>
</evidence>
<dbReference type="AlphaFoldDB" id="A0A1V9G4J2"/>
<keyword evidence="5" id="KW-1185">Reference proteome</keyword>
<dbReference type="EMBL" id="LVYD01000024">
    <property type="protein sequence ID" value="OQP65376.1"/>
    <property type="molecule type" value="Genomic_DNA"/>
</dbReference>
<dbReference type="Proteomes" id="UP000192796">
    <property type="component" value="Unassembled WGS sequence"/>
</dbReference>
<dbReference type="SUPFAM" id="SSF53474">
    <property type="entry name" value="alpha/beta-Hydrolases"/>
    <property type="match status" value="1"/>
</dbReference>
<organism evidence="4 5">
    <name type="scientific">Niastella vici</name>
    <dbReference type="NCBI Taxonomy" id="1703345"/>
    <lineage>
        <taxon>Bacteria</taxon>
        <taxon>Pseudomonadati</taxon>
        <taxon>Bacteroidota</taxon>
        <taxon>Chitinophagia</taxon>
        <taxon>Chitinophagales</taxon>
        <taxon>Chitinophagaceae</taxon>
        <taxon>Niastella</taxon>
    </lineage>
</organism>
<dbReference type="PANTHER" id="PTHR42776:SF4">
    <property type="entry name" value="ACYLAMINO-ACID-RELEASING ENZYME"/>
    <property type="match status" value="1"/>
</dbReference>
<feature type="domain" description="Peptidase S9 prolyl oligopeptidase catalytic" evidence="3">
    <location>
        <begin position="671"/>
        <end position="874"/>
    </location>
</feature>
<dbReference type="InterPro" id="IPR029058">
    <property type="entry name" value="AB_hydrolase_fold"/>
</dbReference>
<name>A0A1V9G4J2_9BACT</name>
<keyword evidence="1" id="KW-0378">Hydrolase</keyword>
<dbReference type="RefSeq" id="WP_081146146.1">
    <property type="nucleotide sequence ID" value="NZ_LVYD01000024.1"/>
</dbReference>
<evidence type="ECO:0000313" key="4">
    <source>
        <dbReference type="EMBL" id="OQP65376.1"/>
    </source>
</evidence>